<evidence type="ECO:0000256" key="1">
    <source>
        <dbReference type="SAM" id="Phobius"/>
    </source>
</evidence>
<organism evidence="3 4">
    <name type="scientific">candidate division GN15 bacterium</name>
    <dbReference type="NCBI Taxonomy" id="2072418"/>
    <lineage>
        <taxon>Bacteria</taxon>
        <taxon>candidate division GN15</taxon>
    </lineage>
</organism>
<keyword evidence="1" id="KW-0472">Membrane</keyword>
<feature type="transmembrane region" description="Helical" evidence="1">
    <location>
        <begin position="122"/>
        <end position="140"/>
    </location>
</feature>
<protein>
    <recommendedName>
        <fullName evidence="5">Glycosyltransferase RgtA/B/C/D-like domain-containing protein</fullName>
    </recommendedName>
</protein>
<feature type="transmembrane region" description="Helical" evidence="1">
    <location>
        <begin position="171"/>
        <end position="198"/>
    </location>
</feature>
<feature type="transmembrane region" description="Helical" evidence="1">
    <location>
        <begin position="391"/>
        <end position="413"/>
    </location>
</feature>
<dbReference type="Proteomes" id="UP000250918">
    <property type="component" value="Unassembled WGS sequence"/>
</dbReference>
<name>A0A855X2K5_9BACT</name>
<feature type="transmembrane region" description="Helical" evidence="1">
    <location>
        <begin position="328"/>
        <end position="347"/>
    </location>
</feature>
<comment type="caution">
    <text evidence="3">The sequence shown here is derived from an EMBL/GenBank/DDBJ whole genome shotgun (WGS) entry which is preliminary data.</text>
</comment>
<evidence type="ECO:0000256" key="2">
    <source>
        <dbReference type="SAM" id="SignalP"/>
    </source>
</evidence>
<gene>
    <name evidence="3" type="ORF">C3F09_06795</name>
</gene>
<feature type="transmembrane region" description="Helical" evidence="1">
    <location>
        <begin position="210"/>
        <end position="228"/>
    </location>
</feature>
<dbReference type="AlphaFoldDB" id="A0A855X2K5"/>
<dbReference type="EMBL" id="PQAP01000088">
    <property type="protein sequence ID" value="PWB72339.1"/>
    <property type="molecule type" value="Genomic_DNA"/>
</dbReference>
<sequence length="689" mass="77784">MKRFRLHAVLIFTLVAFAAAARLYDLRADPPAYFSGGSQDLTTDGAYLTLHARSTALTGEWDPFGYQHWEEFKISLISGLSYVIFRLAGSSLFTMNLTGVILSVAALLLFVIALSRHCTPRSLVFIAFFLAADYLLWLFGRLPFAENAVLFFASAIFFVFTFWFERAWGKVLIGILVASCGLFGKSFGFLILAGPLMYIAVDRESRDWRTLLAIFAPIVVGLYLYAVLVSGKASLLSFIWQHATGDHGYPYGLLSPVNYFEKLITFANNGLFTFAPVPGILAWLILTRTLLSPHEVHSPQRKVVPFMAGWLAIWLILISPFNYLPVRYLFILLVPICVLAGLGLDRLSESIPGLAGRLAWWRWVGLILLNWVFMYYVAVYPVITLKSDYGVLHWSWLALPLGLVLLALEWWVLKRGDLRIPLIAQRSVTALAVIATLTVNFRQFYDWYATRTYAIYEAATDMSKILGPSAVLAGQYGPALASESRLRSFPLFVSPDQRSFVPLLSRYPITHLAVSQTDWDRFAKGDDELMACPIVARYWLRDKVVYVARINSLFGNPDAIRYAESGYETAMDLCDAGKGDSCYSYLKRFRRANPTSQSAMLEDYHMTVNPEDLMSSRAILDSLVSAWPTDMTVQVTGSVFYRALYERTGLPTYQRLAQEHMNAALRYSPRNERAIRDACKNAQPEQRIF</sequence>
<keyword evidence="1" id="KW-1133">Transmembrane helix</keyword>
<proteinExistence type="predicted"/>
<feature type="transmembrane region" description="Helical" evidence="1">
    <location>
        <begin position="303"/>
        <end position="322"/>
    </location>
</feature>
<feature type="transmembrane region" description="Helical" evidence="1">
    <location>
        <begin position="96"/>
        <end position="116"/>
    </location>
</feature>
<feature type="transmembrane region" description="Helical" evidence="1">
    <location>
        <begin position="359"/>
        <end position="379"/>
    </location>
</feature>
<keyword evidence="1" id="KW-0812">Transmembrane</keyword>
<feature type="chain" id="PRO_5032661670" description="Glycosyltransferase RgtA/B/C/D-like domain-containing protein" evidence="2">
    <location>
        <begin position="19"/>
        <end position="689"/>
    </location>
</feature>
<keyword evidence="2" id="KW-0732">Signal</keyword>
<feature type="signal peptide" evidence="2">
    <location>
        <begin position="1"/>
        <end position="18"/>
    </location>
</feature>
<evidence type="ECO:0000313" key="3">
    <source>
        <dbReference type="EMBL" id="PWB72339.1"/>
    </source>
</evidence>
<evidence type="ECO:0000313" key="4">
    <source>
        <dbReference type="Proteomes" id="UP000250918"/>
    </source>
</evidence>
<reference evidence="3 4" key="1">
    <citation type="journal article" date="2018" name="ISME J.">
        <title>A methanotrophic archaeon couples anaerobic oxidation of methane to Fe(III) reduction.</title>
        <authorList>
            <person name="Cai C."/>
            <person name="Leu A.O."/>
            <person name="Xie G.J."/>
            <person name="Guo J."/>
            <person name="Feng Y."/>
            <person name="Zhao J.X."/>
            <person name="Tyson G.W."/>
            <person name="Yuan Z."/>
            <person name="Hu S."/>
        </authorList>
    </citation>
    <scope>NUCLEOTIDE SEQUENCE [LARGE SCALE GENOMIC DNA]</scope>
    <source>
        <strain evidence="3">FeB_12</strain>
    </source>
</reference>
<accession>A0A855X2K5</accession>
<evidence type="ECO:0008006" key="5">
    <source>
        <dbReference type="Google" id="ProtNLM"/>
    </source>
</evidence>
<feature type="transmembrane region" description="Helical" evidence="1">
    <location>
        <begin position="147"/>
        <end position="165"/>
    </location>
</feature>
<feature type="transmembrane region" description="Helical" evidence="1">
    <location>
        <begin position="271"/>
        <end position="291"/>
    </location>
</feature>